<accession>A0A409WDS8</accession>
<feature type="region of interest" description="Disordered" evidence="1">
    <location>
        <begin position="106"/>
        <end position="132"/>
    </location>
</feature>
<gene>
    <name evidence="2" type="ORF">CVT26_013961</name>
</gene>
<dbReference type="Proteomes" id="UP000284706">
    <property type="component" value="Unassembled WGS sequence"/>
</dbReference>
<dbReference type="AlphaFoldDB" id="A0A409WDS8"/>
<comment type="caution">
    <text evidence="2">The sequence shown here is derived from an EMBL/GenBank/DDBJ whole genome shotgun (WGS) entry which is preliminary data.</text>
</comment>
<evidence type="ECO:0000313" key="3">
    <source>
        <dbReference type="Proteomes" id="UP000284706"/>
    </source>
</evidence>
<protein>
    <submittedName>
        <fullName evidence="2">Uncharacterized protein</fullName>
    </submittedName>
</protein>
<dbReference type="EMBL" id="NHYE01005134">
    <property type="protein sequence ID" value="PPQ76667.1"/>
    <property type="molecule type" value="Genomic_DNA"/>
</dbReference>
<evidence type="ECO:0000256" key="1">
    <source>
        <dbReference type="SAM" id="MobiDB-lite"/>
    </source>
</evidence>
<name>A0A409WDS8_9AGAR</name>
<evidence type="ECO:0000313" key="2">
    <source>
        <dbReference type="EMBL" id="PPQ76667.1"/>
    </source>
</evidence>
<feature type="compositionally biased region" description="Pro residues" evidence="1">
    <location>
        <begin position="109"/>
        <end position="132"/>
    </location>
</feature>
<proteinExistence type="predicted"/>
<organism evidence="2 3">
    <name type="scientific">Gymnopilus dilepis</name>
    <dbReference type="NCBI Taxonomy" id="231916"/>
    <lineage>
        <taxon>Eukaryota</taxon>
        <taxon>Fungi</taxon>
        <taxon>Dikarya</taxon>
        <taxon>Basidiomycota</taxon>
        <taxon>Agaricomycotina</taxon>
        <taxon>Agaricomycetes</taxon>
        <taxon>Agaricomycetidae</taxon>
        <taxon>Agaricales</taxon>
        <taxon>Agaricineae</taxon>
        <taxon>Hymenogastraceae</taxon>
        <taxon>Gymnopilus</taxon>
    </lineage>
</organism>
<sequence length="132" mass="14004">MPHEALKQAPIRVRAALTVAPRRRRRRSCCCSTGRRPALAASPPSAAAATATVTAMSDSPSSTARTLMPHVSHAGFTTAVSTSAPLLPLLLKLRMLYTLARPRHLSPEPLQPATPCPPPPEPLLPPSPVLQL</sequence>
<keyword evidence="3" id="KW-1185">Reference proteome</keyword>
<dbReference type="InParanoid" id="A0A409WDS8"/>
<reference evidence="2 3" key="1">
    <citation type="journal article" date="2018" name="Evol. Lett.">
        <title>Horizontal gene cluster transfer increased hallucinogenic mushroom diversity.</title>
        <authorList>
            <person name="Reynolds H.T."/>
            <person name="Vijayakumar V."/>
            <person name="Gluck-Thaler E."/>
            <person name="Korotkin H.B."/>
            <person name="Matheny P.B."/>
            <person name="Slot J.C."/>
        </authorList>
    </citation>
    <scope>NUCLEOTIDE SEQUENCE [LARGE SCALE GENOMIC DNA]</scope>
    <source>
        <strain evidence="2 3">SRW20</strain>
    </source>
</reference>